<gene>
    <name evidence="1" type="ORF">Gorai_019700</name>
</gene>
<evidence type="ECO:0000313" key="1">
    <source>
        <dbReference type="EMBL" id="MBA0591012.1"/>
    </source>
</evidence>
<proteinExistence type="predicted"/>
<protein>
    <submittedName>
        <fullName evidence="1">Uncharacterized protein</fullName>
    </submittedName>
</protein>
<reference evidence="1 2" key="1">
    <citation type="journal article" date="2019" name="Genome Biol. Evol.">
        <title>Insights into the evolution of the New World diploid cottons (Gossypium, subgenus Houzingenia) based on genome sequencing.</title>
        <authorList>
            <person name="Grover C.E."/>
            <person name="Arick M.A. 2nd"/>
            <person name="Thrash A."/>
            <person name="Conover J.L."/>
            <person name="Sanders W.S."/>
            <person name="Peterson D.G."/>
            <person name="Frelichowski J.E."/>
            <person name="Scheffler J.A."/>
            <person name="Scheffler B.E."/>
            <person name="Wendel J.F."/>
        </authorList>
    </citation>
    <scope>NUCLEOTIDE SEQUENCE [LARGE SCALE GENOMIC DNA]</scope>
    <source>
        <strain evidence="1">8</strain>
        <tissue evidence="1">Leaf</tissue>
    </source>
</reference>
<accession>A0A7J8PQ71</accession>
<evidence type="ECO:0000313" key="2">
    <source>
        <dbReference type="Proteomes" id="UP000593578"/>
    </source>
</evidence>
<comment type="caution">
    <text evidence="1">The sequence shown here is derived from an EMBL/GenBank/DDBJ whole genome shotgun (WGS) entry which is preliminary data.</text>
</comment>
<dbReference type="AlphaFoldDB" id="A0A7J8PQ71"/>
<dbReference type="EMBL" id="JABEZZ010000007">
    <property type="protein sequence ID" value="MBA0591012.1"/>
    <property type="molecule type" value="Genomic_DNA"/>
</dbReference>
<name>A0A7J8PQ71_GOSRA</name>
<dbReference type="Proteomes" id="UP000593578">
    <property type="component" value="Unassembled WGS sequence"/>
</dbReference>
<sequence length="53" mass="6146">MPTFFAVYYWPFGEKGMLECMIRKVALGFKKWSYSPGASVKINFDGAYDGRHF</sequence>
<organism evidence="1 2">
    <name type="scientific">Gossypium raimondii</name>
    <name type="common">Peruvian cotton</name>
    <name type="synonym">Gossypium klotzschianum subsp. raimondii</name>
    <dbReference type="NCBI Taxonomy" id="29730"/>
    <lineage>
        <taxon>Eukaryota</taxon>
        <taxon>Viridiplantae</taxon>
        <taxon>Streptophyta</taxon>
        <taxon>Embryophyta</taxon>
        <taxon>Tracheophyta</taxon>
        <taxon>Spermatophyta</taxon>
        <taxon>Magnoliopsida</taxon>
        <taxon>eudicotyledons</taxon>
        <taxon>Gunneridae</taxon>
        <taxon>Pentapetalae</taxon>
        <taxon>rosids</taxon>
        <taxon>malvids</taxon>
        <taxon>Malvales</taxon>
        <taxon>Malvaceae</taxon>
        <taxon>Malvoideae</taxon>
        <taxon>Gossypium</taxon>
    </lineage>
</organism>